<dbReference type="EMBL" id="JAHLFU010000292">
    <property type="protein sequence ID" value="MBU3854841.1"/>
    <property type="molecule type" value="Genomic_DNA"/>
</dbReference>
<keyword evidence="2" id="KW-1133">Transmembrane helix</keyword>
<keyword evidence="2" id="KW-0472">Membrane</keyword>
<evidence type="ECO:0000313" key="4">
    <source>
        <dbReference type="Proteomes" id="UP000823865"/>
    </source>
</evidence>
<comment type="caution">
    <text evidence="3">The sequence shown here is derived from an EMBL/GenBank/DDBJ whole genome shotgun (WGS) entry which is preliminary data.</text>
</comment>
<keyword evidence="2" id="KW-0812">Transmembrane</keyword>
<sequence length="551" mass="58452">MGQLNKTTEKVNELLDKVDGMPEEVKDGKTPVLETGTTTTLDPGSDATSEVVANGTDESGNPKYKLNFGIPKGYDGAGGSGGGGTADSVQWAKVLNKPSWVNSATKPTYTASEVGALPASSTIPSKTSQLTNDSGFTTSASFKTINGQSIVGSGNIAIEGGGGNTPSAGGGNVNVTNGSALQSANYYAFKPSADGSLDGTFNVIPNANGSTPGLMSKEDYSKLDDMKQVWKIPVAVLELTDNSTSDEIVTAFGLELSVLESYFMYSASAITNSEYSNTVPLKCFIGNRECLMSGSMADNAYTLDFNYVDSGKLKIISITYNSSTTQFSCKLSESGGGADDTYYLPTGLVTNLDAGATDEEIVRAFGGVEKIQEIIGFITNETYSHYAFNSTLFNMTASVSAILQLNLRIYFYHIQKKVKRTIFIQRDGTGGFVQDIYTSGYALRPEVYLLTSSSESADISTAVGGESGLKEIIQAIKDGNRLVIRGKNDSSAGNQTNQDLMCNMYKEEENGDILLVLSGIGYGLFGGIAGFLSINYTKSSNTFSCEYTSIR</sequence>
<proteinExistence type="predicted"/>
<accession>A0A9E2P3V1</accession>
<gene>
    <name evidence="3" type="ORF">H9789_13710</name>
</gene>
<dbReference type="AlphaFoldDB" id="A0A9E2P3V1"/>
<evidence type="ECO:0000256" key="1">
    <source>
        <dbReference type="SAM" id="MobiDB-lite"/>
    </source>
</evidence>
<evidence type="ECO:0000256" key="2">
    <source>
        <dbReference type="SAM" id="Phobius"/>
    </source>
</evidence>
<name>A0A9E2P3V1_9BACT</name>
<evidence type="ECO:0000313" key="3">
    <source>
        <dbReference type="EMBL" id="MBU3854841.1"/>
    </source>
</evidence>
<dbReference type="Proteomes" id="UP000823865">
    <property type="component" value="Unassembled WGS sequence"/>
</dbReference>
<feature type="region of interest" description="Disordered" evidence="1">
    <location>
        <begin position="22"/>
        <end position="59"/>
    </location>
</feature>
<protein>
    <submittedName>
        <fullName evidence="3">Uncharacterized protein</fullName>
    </submittedName>
</protein>
<feature type="transmembrane region" description="Helical" evidence="2">
    <location>
        <begin position="513"/>
        <end position="534"/>
    </location>
</feature>
<organism evidence="3 4">
    <name type="scientific">Candidatus Paraprevotella stercoravium</name>
    <dbReference type="NCBI Taxonomy" id="2838725"/>
    <lineage>
        <taxon>Bacteria</taxon>
        <taxon>Pseudomonadati</taxon>
        <taxon>Bacteroidota</taxon>
        <taxon>Bacteroidia</taxon>
        <taxon>Bacteroidales</taxon>
        <taxon>Prevotellaceae</taxon>
        <taxon>Paraprevotella</taxon>
    </lineage>
</organism>
<reference evidence="3" key="2">
    <citation type="submission" date="2021-04" db="EMBL/GenBank/DDBJ databases">
        <authorList>
            <person name="Gilroy R."/>
        </authorList>
    </citation>
    <scope>NUCLEOTIDE SEQUENCE</scope>
    <source>
        <strain evidence="3">G3-2149</strain>
    </source>
</reference>
<reference evidence="3" key="1">
    <citation type="journal article" date="2021" name="PeerJ">
        <title>Extensive microbial diversity within the chicken gut microbiome revealed by metagenomics and culture.</title>
        <authorList>
            <person name="Gilroy R."/>
            <person name="Ravi A."/>
            <person name="Getino M."/>
            <person name="Pursley I."/>
            <person name="Horton D.L."/>
            <person name="Alikhan N.F."/>
            <person name="Baker D."/>
            <person name="Gharbi K."/>
            <person name="Hall N."/>
            <person name="Watson M."/>
            <person name="Adriaenssens E.M."/>
            <person name="Foster-Nyarko E."/>
            <person name="Jarju S."/>
            <person name="Secka A."/>
            <person name="Antonio M."/>
            <person name="Oren A."/>
            <person name="Chaudhuri R.R."/>
            <person name="La Ragione R."/>
            <person name="Hildebrand F."/>
            <person name="Pallen M.J."/>
        </authorList>
    </citation>
    <scope>NUCLEOTIDE SEQUENCE</scope>
    <source>
        <strain evidence="3">G3-2149</strain>
    </source>
</reference>